<comment type="similarity">
    <text evidence="6">Belongs to the methyltransferase superfamily. RNA methyltransferase RsmG family.</text>
</comment>
<feature type="binding site" evidence="6">
    <location>
        <position position="68"/>
    </location>
    <ligand>
        <name>S-adenosyl-L-methionine</name>
        <dbReference type="ChEBI" id="CHEBI:59789"/>
    </ligand>
</feature>
<protein>
    <recommendedName>
        <fullName evidence="6">Ribosomal RNA small subunit methyltransferase G</fullName>
        <ecNumber evidence="6">2.1.1.170</ecNumber>
    </recommendedName>
    <alternativeName>
        <fullName evidence="6">16S rRNA 7-methylguanosine methyltransferase</fullName>
        <shortName evidence="6">16S rRNA m7G methyltransferase</shortName>
    </alternativeName>
</protein>
<dbReference type="Proteomes" id="UP000231655">
    <property type="component" value="Unassembled WGS sequence"/>
</dbReference>
<evidence type="ECO:0000256" key="3">
    <source>
        <dbReference type="ARBA" id="ARBA00022603"/>
    </source>
</evidence>
<keyword evidence="10" id="KW-1185">Reference proteome</keyword>
<dbReference type="AlphaFoldDB" id="A0A285HT53"/>
<evidence type="ECO:0000256" key="4">
    <source>
        <dbReference type="ARBA" id="ARBA00022679"/>
    </source>
</evidence>
<feature type="binding site" evidence="6">
    <location>
        <position position="136"/>
    </location>
    <ligand>
        <name>S-adenosyl-L-methionine</name>
        <dbReference type="ChEBI" id="CHEBI:59789"/>
    </ligand>
</feature>
<comment type="catalytic activity">
    <reaction evidence="6">
        <text>guanosine(527) in 16S rRNA + S-adenosyl-L-methionine = N(7)-methylguanosine(527) in 16S rRNA + S-adenosyl-L-homocysteine</text>
        <dbReference type="Rhea" id="RHEA:42732"/>
        <dbReference type="Rhea" id="RHEA-COMP:10209"/>
        <dbReference type="Rhea" id="RHEA-COMP:10210"/>
        <dbReference type="ChEBI" id="CHEBI:57856"/>
        <dbReference type="ChEBI" id="CHEBI:59789"/>
        <dbReference type="ChEBI" id="CHEBI:74269"/>
        <dbReference type="ChEBI" id="CHEBI:74480"/>
        <dbReference type="EC" id="2.1.1.170"/>
    </reaction>
</comment>
<dbReference type="PANTHER" id="PTHR31760:SF0">
    <property type="entry name" value="S-ADENOSYL-L-METHIONINE-DEPENDENT METHYLTRANSFERASES SUPERFAMILY PROTEIN"/>
    <property type="match status" value="1"/>
</dbReference>
<dbReference type="GO" id="GO:0070043">
    <property type="term" value="F:rRNA (guanine-N7-)-methyltransferase activity"/>
    <property type="evidence" value="ECO:0007669"/>
    <property type="project" value="UniProtKB-UniRule"/>
</dbReference>
<evidence type="ECO:0000256" key="5">
    <source>
        <dbReference type="ARBA" id="ARBA00022691"/>
    </source>
</evidence>
<dbReference type="OrthoDB" id="9808773at2"/>
<accession>A0A285HT53</accession>
<sequence length="203" mass="22386">MSREILAANVSRETFERLETYAALLEKWNPKINLVSKSTIPELWTRHLLDSTQVLDQAPAFAHWVDLGSGGGFPGLVVAILAAETRPEARFTLIESDQRKCAFLRQVARECGMKPAILAQRIESAEPQGADVLSARALASLDLLLGFAERHLKPEGVALLPKGARWKQEVTAAEAHWRFHCEPVPSTTESEAVILKIGGIERV</sequence>
<evidence type="ECO:0000313" key="8">
    <source>
        <dbReference type="EMBL" id="SNY38882.1"/>
    </source>
</evidence>
<keyword evidence="1 6" id="KW-0963">Cytoplasm</keyword>
<dbReference type="EC" id="2.1.1.170" evidence="6"/>
<comment type="subcellular location">
    <subcellularLocation>
        <location evidence="6">Cytoplasm</location>
    </subcellularLocation>
</comment>
<name>A0A285HT53_9RHOB</name>
<organism evidence="8 9">
    <name type="scientific">Pseudooceanicola antarcticus</name>
    <dbReference type="NCBI Taxonomy" id="1247613"/>
    <lineage>
        <taxon>Bacteria</taxon>
        <taxon>Pseudomonadati</taxon>
        <taxon>Pseudomonadota</taxon>
        <taxon>Alphaproteobacteria</taxon>
        <taxon>Rhodobacterales</taxon>
        <taxon>Paracoccaceae</taxon>
        <taxon>Pseudooceanicola</taxon>
    </lineage>
</organism>
<dbReference type="RefSeq" id="WP_097144276.1">
    <property type="nucleotide sequence ID" value="NZ_OBEA01000001.1"/>
</dbReference>
<dbReference type="NCBIfam" id="TIGR00138">
    <property type="entry name" value="rsmG_gidB"/>
    <property type="match status" value="1"/>
</dbReference>
<feature type="binding site" evidence="6">
    <location>
        <position position="73"/>
    </location>
    <ligand>
        <name>S-adenosyl-L-methionine</name>
        <dbReference type="ChEBI" id="CHEBI:59789"/>
    </ligand>
</feature>
<comment type="function">
    <text evidence="6">Specifically methylates the N7 position of guanine in position 527 of 16S rRNA.</text>
</comment>
<evidence type="ECO:0000256" key="2">
    <source>
        <dbReference type="ARBA" id="ARBA00022552"/>
    </source>
</evidence>
<dbReference type="Gene3D" id="3.40.50.150">
    <property type="entry name" value="Vaccinia Virus protein VP39"/>
    <property type="match status" value="1"/>
</dbReference>
<dbReference type="GO" id="GO:0005829">
    <property type="term" value="C:cytosol"/>
    <property type="evidence" value="ECO:0007669"/>
    <property type="project" value="TreeGrafter"/>
</dbReference>
<keyword evidence="3 6" id="KW-0489">Methyltransferase</keyword>
<dbReference type="PANTHER" id="PTHR31760">
    <property type="entry name" value="S-ADENOSYL-L-METHIONINE-DEPENDENT METHYLTRANSFERASES SUPERFAMILY PROTEIN"/>
    <property type="match status" value="1"/>
</dbReference>
<dbReference type="EMBL" id="OBEA01000001">
    <property type="protein sequence ID" value="SNY38882.1"/>
    <property type="molecule type" value="Genomic_DNA"/>
</dbReference>
<evidence type="ECO:0000313" key="7">
    <source>
        <dbReference type="EMBL" id="PJE27562.1"/>
    </source>
</evidence>
<evidence type="ECO:0000256" key="1">
    <source>
        <dbReference type="ARBA" id="ARBA00022490"/>
    </source>
</evidence>
<evidence type="ECO:0000313" key="9">
    <source>
        <dbReference type="Proteomes" id="UP000231655"/>
    </source>
</evidence>
<proteinExistence type="inferred from homology"/>
<reference evidence="8 9" key="1">
    <citation type="submission" date="2017-09" db="EMBL/GenBank/DDBJ databases">
        <authorList>
            <person name="Ehlers B."/>
            <person name="Leendertz F.H."/>
        </authorList>
    </citation>
    <scope>NUCLEOTIDE SEQUENCE [LARGE SCALE GENOMIC DNA]</scope>
    <source>
        <strain evidence="8 9">CGMCC 1.12662</strain>
    </source>
</reference>
<reference evidence="7 10" key="2">
    <citation type="journal article" date="2018" name="Int. J. Syst. Evol. Microbiol.">
        <title>Pseudooceanicola lipolyticus sp. nov., a marine alphaproteobacterium, reclassification of Oceanicola flagellatus as Pseudooceanicola flagellatus comb. nov. and emended description of the genus Pseudooceanicola.</title>
        <authorList>
            <person name="Huang M.-M."/>
            <person name="Guo L.-L."/>
            <person name="Wu Y.-H."/>
            <person name="Lai Q.-L."/>
            <person name="Shao Z.-Z."/>
            <person name="Wang C.-S."/>
            <person name="Wu M."/>
            <person name="Xu X.-W."/>
        </authorList>
    </citation>
    <scope>NUCLEOTIDE SEQUENCE [LARGE SCALE GENOMIC DNA]</scope>
    <source>
        <strain evidence="7 10">Ar-45</strain>
    </source>
</reference>
<dbReference type="EMBL" id="PGTD01000017">
    <property type="protein sequence ID" value="PJE27562.1"/>
    <property type="molecule type" value="Genomic_DNA"/>
</dbReference>
<dbReference type="InterPro" id="IPR029063">
    <property type="entry name" value="SAM-dependent_MTases_sf"/>
</dbReference>
<keyword evidence="2 6" id="KW-0698">rRNA processing</keyword>
<gene>
    <name evidence="6 7" type="primary">rsmG</name>
    <name evidence="7" type="ORF">CVM39_13325</name>
    <name evidence="8" type="ORF">SAMN06297129_0496</name>
</gene>
<comment type="caution">
    <text evidence="6">Lacks conserved residue(s) required for the propagation of feature annotation.</text>
</comment>
<feature type="binding site" evidence="6">
    <location>
        <begin position="122"/>
        <end position="123"/>
    </location>
    <ligand>
        <name>S-adenosyl-L-methionine</name>
        <dbReference type="ChEBI" id="CHEBI:59789"/>
    </ligand>
</feature>
<dbReference type="PIRSF" id="PIRSF003078">
    <property type="entry name" value="GidB"/>
    <property type="match status" value="1"/>
</dbReference>
<dbReference type="InterPro" id="IPR003682">
    <property type="entry name" value="rRNA_ssu_MeTfrase_G"/>
</dbReference>
<dbReference type="SUPFAM" id="SSF53335">
    <property type="entry name" value="S-adenosyl-L-methionine-dependent methyltransferases"/>
    <property type="match status" value="1"/>
</dbReference>
<dbReference type="HAMAP" id="MF_00074">
    <property type="entry name" value="16SrRNA_methyltr_G"/>
    <property type="match status" value="1"/>
</dbReference>
<keyword evidence="5 6" id="KW-0949">S-adenosyl-L-methionine</keyword>
<keyword evidence="4 6" id="KW-0808">Transferase</keyword>
<evidence type="ECO:0000313" key="10">
    <source>
        <dbReference type="Proteomes" id="UP000231702"/>
    </source>
</evidence>
<dbReference type="Proteomes" id="UP000231702">
    <property type="component" value="Unassembled WGS sequence"/>
</dbReference>
<dbReference type="Pfam" id="PF02527">
    <property type="entry name" value="GidB"/>
    <property type="match status" value="1"/>
</dbReference>
<evidence type="ECO:0000256" key="6">
    <source>
        <dbReference type="HAMAP-Rule" id="MF_00074"/>
    </source>
</evidence>